<dbReference type="Proteomes" id="UP000887579">
    <property type="component" value="Unplaced"/>
</dbReference>
<proteinExistence type="predicted"/>
<sequence>MESPPADENPESSFSTANASGVGHLLSDLDGSVEPEKKPPPPPQVKEGRGKKSSSKDVRNLPGTTNMKRPNVNDSIAVISDYLGHFSVGQEEVFERKAIESLVKKLKDRRKELEDFISCISTIGCQKTKCVTITRTLDGRLQVAGRKGFPHVVYAKVFRWPDLHKNELKHEPFCVHGFDQKTDLVCVNPYHYSRIMVTPENELQTALPKSSSAYNPPHSRSSSRPGPSTSTAPNSQQYQPFTPSYQAYSHPNSNLQSIPEPSYYPDFYNGYQPLPFNDQQLISEDDTINFEPPPSHDPYFANDDGLFHQPSFDQLLYTPQDEFSQPFSVPQYHFDQEPMDQQFSPFAAPASQQQYIPIEMQGPHPPSQAVMQPHPQPIGIQHPIRYEGPPSNFNHQAVHFEQQQPFSVQYNESIGAVEDFPQAYGNIPVTNAEFYEKPSRERRVKTPENVVINGENPELRESMKSQTSNVAGNNTAPRKRKKPSDPIITNDLKVQTNNTVVTEPSSTNHFVSNNTPITTSPSTPQNETAFSSSLQEIEKPKGFTPAELARLARVTQDISQKLQSEMQNESFNNWNNSNFIPHQVTYAVNPMMPPRFISSSSNVGPVRYPPLQPPPNSSHIRPPPSLRPKTSNIFTPASLSDESYAENTVLSQLLEEEVSPLKQLPLAHYELHKEHYAQKLGIPVEKDAANNEDVSRKPILNASRGNSRRGSKAEASDILRLDLNKPGPCNKDIVSEISSPSNINLPGASSQYVDSLPGPSSSKPSTSSTVARKKPVQNPNITMAEIIAQLSENDPNFKIVSKKDGSQVKGNGGSNSGASLQQHPTTRFLPQVPSYSNRPIAEHYIIPPAPPGPQRVLRFFRPERPPPRPRPPPPSYEVPLTYPTHTHIPAHYSPNSVVKNGDIKNMENAEFDRLPPSYIQQPAQIPHLMPRDPVPRFSNNSSMYSEEQNARLREVFRTAHEISRERTAIENAHPNRPHIPSVIPPLEVPDTTPHCDFPVARARFGVQRKGLDNALRDANDNVVNPAGLNFLTVTPLEAVKAHYNMMLTIGYPDYIMGYDKFKKIEPYTNLSMQIKPAFWCTIDYYEADQKIGDSYQAPHNYPNISIDGGVNPSAPNRFCLGSLSSIRREKVSERVLRAIRSGVVLRSKNEGDVWLTNTTGFPIFVQSFHLDIQAFRAIFDEPHRFEPGTTVKIFDLRQVRDEILQRNAFRRYWDHIKRGTASIESLTHDVEKMKLYASKNTGVDDLRRLCTVRISFIKGFGLAYERSTIEKCPCWVEIRITRALQILDEVLQQ</sequence>
<name>A0AC34GQB4_9BILA</name>
<dbReference type="WBParaSite" id="ES5_v2.g6638.t1">
    <property type="protein sequence ID" value="ES5_v2.g6638.t1"/>
    <property type="gene ID" value="ES5_v2.g6638"/>
</dbReference>
<protein>
    <submittedName>
        <fullName evidence="2">Mothers against decapentaplegic homolog</fullName>
    </submittedName>
</protein>
<evidence type="ECO:0000313" key="1">
    <source>
        <dbReference type="Proteomes" id="UP000887579"/>
    </source>
</evidence>
<reference evidence="2" key="1">
    <citation type="submission" date="2022-11" db="UniProtKB">
        <authorList>
            <consortium name="WormBaseParasite"/>
        </authorList>
    </citation>
    <scope>IDENTIFICATION</scope>
</reference>
<evidence type="ECO:0000313" key="2">
    <source>
        <dbReference type="WBParaSite" id="ES5_v2.g6638.t1"/>
    </source>
</evidence>
<organism evidence="1 2">
    <name type="scientific">Panagrolaimus sp. ES5</name>
    <dbReference type="NCBI Taxonomy" id="591445"/>
    <lineage>
        <taxon>Eukaryota</taxon>
        <taxon>Metazoa</taxon>
        <taxon>Ecdysozoa</taxon>
        <taxon>Nematoda</taxon>
        <taxon>Chromadorea</taxon>
        <taxon>Rhabditida</taxon>
        <taxon>Tylenchina</taxon>
        <taxon>Panagrolaimomorpha</taxon>
        <taxon>Panagrolaimoidea</taxon>
        <taxon>Panagrolaimidae</taxon>
        <taxon>Panagrolaimus</taxon>
    </lineage>
</organism>
<accession>A0AC34GQB4</accession>